<dbReference type="CDD" id="cd22157">
    <property type="entry name" value="F-box_AtFBW1-like"/>
    <property type="match status" value="1"/>
</dbReference>
<dbReference type="InterPro" id="IPR050796">
    <property type="entry name" value="SCF_F-box_component"/>
</dbReference>
<dbReference type="PANTHER" id="PTHR31672">
    <property type="entry name" value="BNACNNG10540D PROTEIN"/>
    <property type="match status" value="1"/>
</dbReference>
<keyword evidence="3" id="KW-1185">Reference proteome</keyword>
<dbReference type="Pfam" id="PF00646">
    <property type="entry name" value="F-box"/>
    <property type="match status" value="1"/>
</dbReference>
<evidence type="ECO:0000259" key="1">
    <source>
        <dbReference type="SMART" id="SM00256"/>
    </source>
</evidence>
<dbReference type="Proteomes" id="UP000824120">
    <property type="component" value="Chromosome 12"/>
</dbReference>
<reference evidence="2 3" key="1">
    <citation type="submission" date="2020-09" db="EMBL/GenBank/DDBJ databases">
        <title>De no assembly of potato wild relative species, Solanum commersonii.</title>
        <authorList>
            <person name="Cho K."/>
        </authorList>
    </citation>
    <scope>NUCLEOTIDE SEQUENCE [LARGE SCALE GENOMIC DNA]</scope>
    <source>
        <strain evidence="2">LZ3.2</strain>
        <tissue evidence="2">Leaf</tissue>
    </source>
</reference>
<accession>A0A9J5W758</accession>
<dbReference type="InterPro" id="IPR006527">
    <property type="entry name" value="F-box-assoc_dom_typ1"/>
</dbReference>
<gene>
    <name evidence="2" type="ORF">H5410_060636</name>
</gene>
<dbReference type="Pfam" id="PF07734">
    <property type="entry name" value="FBA_1"/>
    <property type="match status" value="1"/>
</dbReference>
<protein>
    <recommendedName>
        <fullName evidence="1">F-box domain-containing protein</fullName>
    </recommendedName>
</protein>
<dbReference type="Gene3D" id="1.20.1280.50">
    <property type="match status" value="1"/>
</dbReference>
<comment type="caution">
    <text evidence="2">The sequence shown here is derived from an EMBL/GenBank/DDBJ whole genome shotgun (WGS) entry which is preliminary data.</text>
</comment>
<dbReference type="AlphaFoldDB" id="A0A9J5W758"/>
<name>A0A9J5W758_SOLCO</name>
<organism evidence="2 3">
    <name type="scientific">Solanum commersonii</name>
    <name type="common">Commerson's wild potato</name>
    <name type="synonym">Commerson's nightshade</name>
    <dbReference type="NCBI Taxonomy" id="4109"/>
    <lineage>
        <taxon>Eukaryota</taxon>
        <taxon>Viridiplantae</taxon>
        <taxon>Streptophyta</taxon>
        <taxon>Embryophyta</taxon>
        <taxon>Tracheophyta</taxon>
        <taxon>Spermatophyta</taxon>
        <taxon>Magnoliopsida</taxon>
        <taxon>eudicotyledons</taxon>
        <taxon>Gunneridae</taxon>
        <taxon>Pentapetalae</taxon>
        <taxon>asterids</taxon>
        <taxon>lamiids</taxon>
        <taxon>Solanales</taxon>
        <taxon>Solanaceae</taxon>
        <taxon>Solanoideae</taxon>
        <taxon>Solaneae</taxon>
        <taxon>Solanum</taxon>
    </lineage>
</organism>
<sequence length="286" mass="33538">MATNNGGDFLEDLIREILLRLHVESLLRFKCVCKNWYTLIKNPSFIREHLNFSKNNPPQLLIYDYGAPGDFPPITFISDYGIDAPTHEVNPQSFEAVYSCSRDSWRIFKHENVCDNRNVEYVDTFYGSTTYLNGSYYWMLRKNINFNFTFKFLSFNFGNEVFEVIEGPPHDYDIRSWTADLMILDDSIVILNEVDMFVYVVWVMIQPGVWNKLATFHCFLCIKSCCDSSLIWASGCFGLISYNVKTKKMRNFEFHHQRLGRSPTWSGFGVYYYKESLVTIKRQENG</sequence>
<dbReference type="SMART" id="SM00256">
    <property type="entry name" value="FBOX"/>
    <property type="match status" value="1"/>
</dbReference>
<dbReference type="InterPro" id="IPR036047">
    <property type="entry name" value="F-box-like_dom_sf"/>
</dbReference>
<dbReference type="PANTHER" id="PTHR31672:SF13">
    <property type="entry name" value="F-BOX PROTEIN CPR30-LIKE"/>
    <property type="match status" value="1"/>
</dbReference>
<dbReference type="SUPFAM" id="SSF81383">
    <property type="entry name" value="F-box domain"/>
    <property type="match status" value="1"/>
</dbReference>
<feature type="domain" description="F-box" evidence="1">
    <location>
        <begin position="9"/>
        <end position="49"/>
    </location>
</feature>
<evidence type="ECO:0000313" key="2">
    <source>
        <dbReference type="EMBL" id="KAG5570870.1"/>
    </source>
</evidence>
<evidence type="ECO:0000313" key="3">
    <source>
        <dbReference type="Proteomes" id="UP000824120"/>
    </source>
</evidence>
<dbReference type="OrthoDB" id="1304908at2759"/>
<dbReference type="EMBL" id="JACXVP010000012">
    <property type="protein sequence ID" value="KAG5570870.1"/>
    <property type="molecule type" value="Genomic_DNA"/>
</dbReference>
<proteinExistence type="predicted"/>
<dbReference type="InterPro" id="IPR001810">
    <property type="entry name" value="F-box_dom"/>
</dbReference>